<evidence type="ECO:0000313" key="5">
    <source>
        <dbReference type="EMBL" id="MCS0638485.1"/>
    </source>
</evidence>
<dbReference type="PRINTS" id="PR00038">
    <property type="entry name" value="HTHLUXR"/>
</dbReference>
<dbReference type="InterPro" id="IPR016032">
    <property type="entry name" value="Sig_transdc_resp-reg_C-effctor"/>
</dbReference>
<sequence length="76" mass="8245">MPQLAASPLDTLTGSERRVAALARAGVSNKKIAETLFITTRTVEMHLTNVYRKLDVRGRSELPGGLRAPELLATGR</sequence>
<keyword evidence="3" id="KW-0804">Transcription</keyword>
<keyword evidence="1" id="KW-0805">Transcription regulation</keyword>
<comment type="caution">
    <text evidence="5">The sequence shown here is derived from an EMBL/GenBank/DDBJ whole genome shotgun (WGS) entry which is preliminary data.</text>
</comment>
<dbReference type="InterPro" id="IPR000792">
    <property type="entry name" value="Tscrpt_reg_LuxR_C"/>
</dbReference>
<reference evidence="5" key="1">
    <citation type="submission" date="2022-08" db="EMBL/GenBank/DDBJ databases">
        <authorList>
            <person name="Somphong A."/>
            <person name="Phongsopitanun W."/>
        </authorList>
    </citation>
    <scope>NUCLEOTIDE SEQUENCE</scope>
    <source>
        <strain evidence="5">LP05-1</strain>
    </source>
</reference>
<gene>
    <name evidence="5" type="ORF">NX801_23065</name>
</gene>
<name>A0ABT2CM23_9ACTN</name>
<keyword evidence="6" id="KW-1185">Reference proteome</keyword>
<dbReference type="EMBL" id="JANUGQ010000023">
    <property type="protein sequence ID" value="MCS0638485.1"/>
    <property type="molecule type" value="Genomic_DNA"/>
</dbReference>
<feature type="domain" description="HTH luxR-type" evidence="4">
    <location>
        <begin position="5"/>
        <end position="72"/>
    </location>
</feature>
<evidence type="ECO:0000256" key="2">
    <source>
        <dbReference type="ARBA" id="ARBA00023125"/>
    </source>
</evidence>
<evidence type="ECO:0000256" key="3">
    <source>
        <dbReference type="ARBA" id="ARBA00023163"/>
    </source>
</evidence>
<dbReference type="PANTHER" id="PTHR44688">
    <property type="entry name" value="DNA-BINDING TRANSCRIPTIONAL ACTIVATOR DEVR_DOSR"/>
    <property type="match status" value="1"/>
</dbReference>
<dbReference type="InterPro" id="IPR036388">
    <property type="entry name" value="WH-like_DNA-bd_sf"/>
</dbReference>
<dbReference type="Gene3D" id="1.10.10.10">
    <property type="entry name" value="Winged helix-like DNA-binding domain superfamily/Winged helix DNA-binding domain"/>
    <property type="match status" value="1"/>
</dbReference>
<accession>A0ABT2CM23</accession>
<dbReference type="PANTHER" id="PTHR44688:SF16">
    <property type="entry name" value="DNA-BINDING TRANSCRIPTIONAL ACTIVATOR DEVR_DOSR"/>
    <property type="match status" value="1"/>
</dbReference>
<organism evidence="5 6">
    <name type="scientific">Streptomyces pyxinae</name>
    <dbReference type="NCBI Taxonomy" id="2970734"/>
    <lineage>
        <taxon>Bacteria</taxon>
        <taxon>Bacillati</taxon>
        <taxon>Actinomycetota</taxon>
        <taxon>Actinomycetes</taxon>
        <taxon>Kitasatosporales</taxon>
        <taxon>Streptomycetaceae</taxon>
        <taxon>Streptomyces</taxon>
    </lineage>
</organism>
<dbReference type="PROSITE" id="PS00622">
    <property type="entry name" value="HTH_LUXR_1"/>
    <property type="match status" value="1"/>
</dbReference>
<evidence type="ECO:0000313" key="6">
    <source>
        <dbReference type="Proteomes" id="UP001431313"/>
    </source>
</evidence>
<protein>
    <submittedName>
        <fullName evidence="5">Helix-turn-helix transcriptional regulator</fullName>
    </submittedName>
</protein>
<proteinExistence type="predicted"/>
<dbReference type="SUPFAM" id="SSF46894">
    <property type="entry name" value="C-terminal effector domain of the bipartite response regulators"/>
    <property type="match status" value="1"/>
</dbReference>
<dbReference type="Pfam" id="PF00196">
    <property type="entry name" value="GerE"/>
    <property type="match status" value="1"/>
</dbReference>
<dbReference type="CDD" id="cd06170">
    <property type="entry name" value="LuxR_C_like"/>
    <property type="match status" value="1"/>
</dbReference>
<evidence type="ECO:0000256" key="1">
    <source>
        <dbReference type="ARBA" id="ARBA00023015"/>
    </source>
</evidence>
<keyword evidence="2" id="KW-0238">DNA-binding</keyword>
<dbReference type="Proteomes" id="UP001431313">
    <property type="component" value="Unassembled WGS sequence"/>
</dbReference>
<dbReference type="PROSITE" id="PS50043">
    <property type="entry name" value="HTH_LUXR_2"/>
    <property type="match status" value="1"/>
</dbReference>
<evidence type="ECO:0000259" key="4">
    <source>
        <dbReference type="PROSITE" id="PS50043"/>
    </source>
</evidence>
<dbReference type="SMART" id="SM00421">
    <property type="entry name" value="HTH_LUXR"/>
    <property type="match status" value="1"/>
</dbReference>